<dbReference type="Gene3D" id="1.20.1270.60">
    <property type="entry name" value="Arfaptin homology (AH) domain/BAR domain"/>
    <property type="match status" value="2"/>
</dbReference>
<dbReference type="PROSITE" id="PS51741">
    <property type="entry name" value="F_BAR"/>
    <property type="match status" value="1"/>
</dbReference>
<feature type="compositionally biased region" description="Low complexity" evidence="2">
    <location>
        <begin position="854"/>
        <end position="865"/>
    </location>
</feature>
<feature type="compositionally biased region" description="Basic and acidic residues" evidence="2">
    <location>
        <begin position="834"/>
        <end position="849"/>
    </location>
</feature>
<dbReference type="InterPro" id="IPR008936">
    <property type="entry name" value="Rho_GTPase_activation_prot"/>
</dbReference>
<dbReference type="InterPro" id="IPR000591">
    <property type="entry name" value="DEP_dom"/>
</dbReference>
<feature type="domain" description="Rho-GAP" evidence="4">
    <location>
        <begin position="481"/>
        <end position="679"/>
    </location>
</feature>
<dbReference type="InterPro" id="IPR001060">
    <property type="entry name" value="FCH_dom"/>
</dbReference>
<dbReference type="Pfam" id="PF00610">
    <property type="entry name" value="DEP"/>
    <property type="match status" value="1"/>
</dbReference>
<evidence type="ECO:0000256" key="2">
    <source>
        <dbReference type="SAM" id="MobiDB-lite"/>
    </source>
</evidence>
<feature type="compositionally biased region" description="Acidic residues" evidence="2">
    <location>
        <begin position="873"/>
        <end position="883"/>
    </location>
</feature>
<dbReference type="PROSITE" id="PS50186">
    <property type="entry name" value="DEP"/>
    <property type="match status" value="1"/>
</dbReference>
<dbReference type="SMART" id="SM00324">
    <property type="entry name" value="RhoGAP"/>
    <property type="match status" value="1"/>
</dbReference>
<dbReference type="Pfam" id="PF00620">
    <property type="entry name" value="RhoGAP"/>
    <property type="match status" value="1"/>
</dbReference>
<name>A0ABP9Y3V2_9FUNG</name>
<feature type="compositionally biased region" description="Polar residues" evidence="2">
    <location>
        <begin position="746"/>
        <end position="755"/>
    </location>
</feature>
<feature type="domain" description="F-BAR" evidence="5">
    <location>
        <begin position="17"/>
        <end position="446"/>
    </location>
</feature>
<organism evidence="6 7">
    <name type="scientific">Helicostylum pulchrum</name>
    <dbReference type="NCBI Taxonomy" id="562976"/>
    <lineage>
        <taxon>Eukaryota</taxon>
        <taxon>Fungi</taxon>
        <taxon>Fungi incertae sedis</taxon>
        <taxon>Mucoromycota</taxon>
        <taxon>Mucoromycotina</taxon>
        <taxon>Mucoromycetes</taxon>
        <taxon>Mucorales</taxon>
        <taxon>Mucorineae</taxon>
        <taxon>Mucoraceae</taxon>
        <taxon>Helicostylum</taxon>
    </lineage>
</organism>
<evidence type="ECO:0000259" key="5">
    <source>
        <dbReference type="PROSITE" id="PS51741"/>
    </source>
</evidence>
<proteinExistence type="predicted"/>
<dbReference type="InterPro" id="IPR031160">
    <property type="entry name" value="F_BAR_dom"/>
</dbReference>
<evidence type="ECO:0000256" key="1">
    <source>
        <dbReference type="PROSITE-ProRule" id="PRU01077"/>
    </source>
</evidence>
<dbReference type="SUPFAM" id="SSF103657">
    <property type="entry name" value="BAR/IMD domain-like"/>
    <property type="match status" value="1"/>
</dbReference>
<keyword evidence="7" id="KW-1185">Reference proteome</keyword>
<dbReference type="PROSITE" id="PS50238">
    <property type="entry name" value="RHOGAP"/>
    <property type="match status" value="1"/>
</dbReference>
<evidence type="ECO:0000313" key="7">
    <source>
        <dbReference type="Proteomes" id="UP001476247"/>
    </source>
</evidence>
<dbReference type="InterPro" id="IPR000198">
    <property type="entry name" value="RhoGAP_dom"/>
</dbReference>
<dbReference type="SUPFAM" id="SSF46785">
    <property type="entry name" value="Winged helix' DNA-binding domain"/>
    <property type="match status" value="1"/>
</dbReference>
<evidence type="ECO:0000259" key="3">
    <source>
        <dbReference type="PROSITE" id="PS50186"/>
    </source>
</evidence>
<feature type="region of interest" description="Disordered" evidence="2">
    <location>
        <begin position="176"/>
        <end position="207"/>
    </location>
</feature>
<accession>A0ABP9Y3V2</accession>
<feature type="region of interest" description="Disordered" evidence="2">
    <location>
        <begin position="746"/>
        <end position="770"/>
    </location>
</feature>
<dbReference type="SMART" id="SM00055">
    <property type="entry name" value="FCH"/>
    <property type="match status" value="1"/>
</dbReference>
<keyword evidence="1" id="KW-0175">Coiled coil</keyword>
<dbReference type="Pfam" id="PF00611">
    <property type="entry name" value="FCH"/>
    <property type="match status" value="1"/>
</dbReference>
<dbReference type="Gene3D" id="1.10.555.10">
    <property type="entry name" value="Rho GTPase activation protein"/>
    <property type="match status" value="1"/>
</dbReference>
<sequence length="883" mass="99114">MTPIQHFKTTFWSQKQPELTLPDFQTGYTVLHEKLGQSKIENEEMIYFFKERIAIEEGYATKLCDQGKSSLKATGFGRDEGAGLVKCFSQLKETSRRIGEQHKTTANAVQSHVLNPLQEFHQDYKRNVSHSKQAVDSMLKQFDGLVKEAEKSRHIYHRKCKDADKAEELAVKHATNATTTTTISEEKSITPNTTPPPLSSSQEDTSTNVNTKIQLGNQIMPQTELDGLVRRMRQEITIGDHRVPILGTYKNTSTGEDIAIWLQHNLPQCKDSPAMADVVGQQLIQPYNILRLIGQRGNKFTASANSYYQWRVAGDEDTSSITSSNTTEATYAALGGLMEKITTAPPLLVNNVPAHEEPHKKSRREAEKADQAYRGAVLKLDQMRMAIEEAMFAHLTEMEQVELERIQKLKAFISSFIASMSVVIPQDKLVIEEMMVFQESLKPDQDIQFIVQQYAVASFSPKAILYDNYYHGTCHDQVFGVPLEELGKQTQDNVPRFISILLQVIDKSTDTIEDAEKKKTVWSTPCALDRVHATCIELNVGSDLLNLEMVQKYESHLLVAVLRYFLLELPECLMTYEFYDPVEALLGGNNNQDESLRLASFSNLIATLPSAHFATLAAIFENIARFVSEVDASDEIVHSICQSLGPVILRSRVDSFTVMNSKVPVKFVLELIKHSKEIFSESTVKLHAESEKRRHARPIVAPQASLEDTKSSNKRSNSLMSFMRPTINTAEELNKWTMNSMMGVFQRNTGQSPTEQQQQQQQTSTAPASRSVPLAFGSTITQQDSPPSSPRISPATVEETVEEVMFDGDHIFDEETTTTQTEKSQDILKDFEEVKVVEEKQEDKEENNTQERPATAAATTATAAAGGHIDSSFFDDDDEEDED</sequence>
<feature type="region of interest" description="Disordered" evidence="2">
    <location>
        <begin position="683"/>
        <end position="721"/>
    </location>
</feature>
<protein>
    <submittedName>
        <fullName evidence="6">Uncharacterized protein</fullName>
    </submittedName>
</protein>
<evidence type="ECO:0000313" key="6">
    <source>
        <dbReference type="EMBL" id="GAA5801218.1"/>
    </source>
</evidence>
<dbReference type="Proteomes" id="UP001476247">
    <property type="component" value="Unassembled WGS sequence"/>
</dbReference>
<dbReference type="InterPro" id="IPR036390">
    <property type="entry name" value="WH_DNA-bd_sf"/>
</dbReference>
<dbReference type="SUPFAM" id="SSF48350">
    <property type="entry name" value="GTPase activation domain, GAP"/>
    <property type="match status" value="1"/>
</dbReference>
<evidence type="ECO:0000259" key="4">
    <source>
        <dbReference type="PROSITE" id="PS50238"/>
    </source>
</evidence>
<gene>
    <name evidence="6" type="ORF">HPULCUR_006661</name>
</gene>
<dbReference type="PANTHER" id="PTHR23065">
    <property type="entry name" value="PROLINE-SERINE-THREONINE PHOSPHATASE INTERACTING PROTEIN 1"/>
    <property type="match status" value="1"/>
</dbReference>
<feature type="region of interest" description="Disordered" evidence="2">
    <location>
        <begin position="834"/>
        <end position="883"/>
    </location>
</feature>
<comment type="caution">
    <text evidence="6">The sequence shown here is derived from an EMBL/GenBank/DDBJ whole genome shotgun (WGS) entry which is preliminary data.</text>
</comment>
<dbReference type="InterPro" id="IPR027267">
    <property type="entry name" value="AH/BAR_dom_sf"/>
</dbReference>
<feature type="domain" description="DEP" evidence="3">
    <location>
        <begin position="232"/>
        <end position="312"/>
    </location>
</feature>
<dbReference type="EMBL" id="BAABUJ010000018">
    <property type="protein sequence ID" value="GAA5801218.1"/>
    <property type="molecule type" value="Genomic_DNA"/>
</dbReference>
<dbReference type="PANTHER" id="PTHR23065:SF17">
    <property type="entry name" value="RHO-GTPASE-ACTIVATING PROTEIN RGD2"/>
    <property type="match status" value="1"/>
</dbReference>
<reference evidence="6 7" key="1">
    <citation type="submission" date="2024-04" db="EMBL/GenBank/DDBJ databases">
        <title>genome sequences of Mucor flavus KT1a and Helicostylum pulchrum KT1b strains isolation_sourced from the surface of a dry-aged beef.</title>
        <authorList>
            <person name="Toyotome T."/>
            <person name="Hosono M."/>
            <person name="Torimaru M."/>
            <person name="Fukuda K."/>
            <person name="Mikami N."/>
        </authorList>
    </citation>
    <scope>NUCLEOTIDE SEQUENCE [LARGE SCALE GENOMIC DNA]</scope>
    <source>
        <strain evidence="6 7">KT1b</strain>
    </source>
</reference>
<feature type="compositionally biased region" description="Basic and acidic residues" evidence="2">
    <location>
        <begin position="683"/>
        <end position="692"/>
    </location>
</feature>